<feature type="compositionally biased region" description="Basic and acidic residues" evidence="1">
    <location>
        <begin position="38"/>
        <end position="50"/>
    </location>
</feature>
<dbReference type="Proteomes" id="UP000324222">
    <property type="component" value="Unassembled WGS sequence"/>
</dbReference>
<reference evidence="2 3" key="1">
    <citation type="submission" date="2019-05" db="EMBL/GenBank/DDBJ databases">
        <title>Another draft genome of Portunus trituberculatus and its Hox gene families provides insights of decapod evolution.</title>
        <authorList>
            <person name="Jeong J.-H."/>
            <person name="Song I."/>
            <person name="Kim S."/>
            <person name="Choi T."/>
            <person name="Kim D."/>
            <person name="Ryu S."/>
            <person name="Kim W."/>
        </authorList>
    </citation>
    <scope>NUCLEOTIDE SEQUENCE [LARGE SCALE GENOMIC DNA]</scope>
    <source>
        <tissue evidence="2">Muscle</tissue>
    </source>
</reference>
<sequence length="101" mass="11523">MAATVMEVKCKSWSKRRIRRGREKVNARDKEEEEEEREEGRESHLFEEAKTSPNNSDGFTAGFLCVGDWKEWARKVSLIGVGLIGVWRAWRVDGVRAGRGG</sequence>
<organism evidence="2 3">
    <name type="scientific">Portunus trituberculatus</name>
    <name type="common">Swimming crab</name>
    <name type="synonym">Neptunus trituberculatus</name>
    <dbReference type="NCBI Taxonomy" id="210409"/>
    <lineage>
        <taxon>Eukaryota</taxon>
        <taxon>Metazoa</taxon>
        <taxon>Ecdysozoa</taxon>
        <taxon>Arthropoda</taxon>
        <taxon>Crustacea</taxon>
        <taxon>Multicrustacea</taxon>
        <taxon>Malacostraca</taxon>
        <taxon>Eumalacostraca</taxon>
        <taxon>Eucarida</taxon>
        <taxon>Decapoda</taxon>
        <taxon>Pleocyemata</taxon>
        <taxon>Brachyura</taxon>
        <taxon>Eubrachyura</taxon>
        <taxon>Portunoidea</taxon>
        <taxon>Portunidae</taxon>
        <taxon>Portuninae</taxon>
        <taxon>Portunus</taxon>
    </lineage>
</organism>
<dbReference type="EMBL" id="VSRR010004760">
    <property type="protein sequence ID" value="MPC40630.1"/>
    <property type="molecule type" value="Genomic_DNA"/>
</dbReference>
<dbReference type="AlphaFoldDB" id="A0A5B7EZX3"/>
<evidence type="ECO:0000313" key="2">
    <source>
        <dbReference type="EMBL" id="MPC40630.1"/>
    </source>
</evidence>
<evidence type="ECO:0000313" key="3">
    <source>
        <dbReference type="Proteomes" id="UP000324222"/>
    </source>
</evidence>
<accession>A0A5B7EZX3</accession>
<protein>
    <submittedName>
        <fullName evidence="2">Uncharacterized protein</fullName>
    </submittedName>
</protein>
<proteinExistence type="predicted"/>
<gene>
    <name evidence="2" type="ORF">E2C01_034193</name>
</gene>
<keyword evidence="3" id="KW-1185">Reference proteome</keyword>
<comment type="caution">
    <text evidence="2">The sequence shown here is derived from an EMBL/GenBank/DDBJ whole genome shotgun (WGS) entry which is preliminary data.</text>
</comment>
<feature type="region of interest" description="Disordered" evidence="1">
    <location>
        <begin position="17"/>
        <end position="54"/>
    </location>
</feature>
<evidence type="ECO:0000256" key="1">
    <source>
        <dbReference type="SAM" id="MobiDB-lite"/>
    </source>
</evidence>
<name>A0A5B7EZX3_PORTR</name>